<keyword evidence="3" id="KW-1185">Reference proteome</keyword>
<dbReference type="InterPro" id="IPR005532">
    <property type="entry name" value="SUMF_dom"/>
</dbReference>
<dbReference type="eggNOG" id="COG1262">
    <property type="taxonomic scope" value="Bacteria"/>
</dbReference>
<evidence type="ECO:0000313" key="3">
    <source>
        <dbReference type="Proteomes" id="UP000014984"/>
    </source>
</evidence>
<dbReference type="PANTHER" id="PTHR23150:SF19">
    <property type="entry name" value="FORMYLGLYCINE-GENERATING ENZYME"/>
    <property type="match status" value="1"/>
</dbReference>
<dbReference type="PATRIC" id="fig|1276220.3.peg.660"/>
<feature type="domain" description="Sulfatase-modifying factor enzyme-like" evidence="1">
    <location>
        <begin position="8"/>
        <end position="207"/>
    </location>
</feature>
<name>S5MHE9_9MOLU</name>
<dbReference type="InterPro" id="IPR051043">
    <property type="entry name" value="Sulfatase_Mod_Factor_Kinase"/>
</dbReference>
<dbReference type="PANTHER" id="PTHR23150">
    <property type="entry name" value="SULFATASE MODIFYING FACTOR 1, 2"/>
    <property type="match status" value="1"/>
</dbReference>
<evidence type="ECO:0000259" key="1">
    <source>
        <dbReference type="Pfam" id="PF03781"/>
    </source>
</evidence>
<dbReference type="HOGENOM" id="CLU_012431_4_2_14"/>
<dbReference type="EMBL" id="CP005074">
    <property type="protein sequence ID" value="AGR41265.1"/>
    <property type="molecule type" value="Genomic_DNA"/>
</dbReference>
<dbReference type="KEGG" id="stai:STAIW_v1c06470"/>
<dbReference type="InterPro" id="IPR042095">
    <property type="entry name" value="SUMF_sf"/>
</dbReference>
<accession>S5MHE9</accession>
<protein>
    <recommendedName>
        <fullName evidence="1">Sulfatase-modifying factor enzyme-like domain-containing protein</fullName>
    </recommendedName>
</protein>
<evidence type="ECO:0000313" key="2">
    <source>
        <dbReference type="EMBL" id="AGR41265.1"/>
    </source>
</evidence>
<proteinExistence type="predicted"/>
<dbReference type="Proteomes" id="UP000014984">
    <property type="component" value="Chromosome"/>
</dbReference>
<dbReference type="Pfam" id="PF03781">
    <property type="entry name" value="FGE-sulfatase"/>
    <property type="match status" value="1"/>
</dbReference>
<dbReference type="STRING" id="1276220.STAIW_v1c06470"/>
<reference evidence="2 3" key="1">
    <citation type="journal article" date="2013" name="Genome Biol. Evol.">
        <title>Comparison of metabolic capacities and inference of gene content evolution in mosquito-associated Spiroplasma diminutum and S. taiwanense.</title>
        <authorList>
            <person name="Lo W.S."/>
            <person name="Ku C."/>
            <person name="Chen L.L."/>
            <person name="Chang T.H."/>
            <person name="Kuo C.H."/>
        </authorList>
    </citation>
    <scope>NUCLEOTIDE SEQUENCE [LARGE SCALE GENOMIC DNA]</scope>
    <source>
        <strain evidence="2">CT-1</strain>
    </source>
</reference>
<dbReference type="Gene3D" id="3.90.1580.10">
    <property type="entry name" value="paralog of FGE (formylglycine-generating enzyme)"/>
    <property type="match status" value="1"/>
</dbReference>
<organism evidence="2 3">
    <name type="scientific">Spiroplasma taiwanense CT-1</name>
    <dbReference type="NCBI Taxonomy" id="1276220"/>
    <lineage>
        <taxon>Bacteria</taxon>
        <taxon>Bacillati</taxon>
        <taxon>Mycoplasmatota</taxon>
        <taxon>Mollicutes</taxon>
        <taxon>Entomoplasmatales</taxon>
        <taxon>Spiroplasmataceae</taxon>
        <taxon>Spiroplasma</taxon>
    </lineage>
</organism>
<dbReference type="OrthoDB" id="9768004at2"/>
<dbReference type="AlphaFoldDB" id="S5MHE9"/>
<sequence>MGNEQIKDKTVDNDSPALLVKVNDFKISETPITNLEFKEFIDKTNYITDAQKFGFSYVFFSLLNDEQRKKYSKVPNADWWYVVTQATWDHPEGIESNIDNRWDFPVVHVSRNDALEYCKWANKRLPTEAEWEYSARGGLLNSIYPWGNDFLDSNNEMRCNIWKGEFKYSETTNFETKNGVIKVKSFEPNGYGLYQMVGNIWEWCLNPARIDYKFFNEMSALKMKE</sequence>
<gene>
    <name evidence="2" type="ORF">STAIW_v1c06470</name>
</gene>
<dbReference type="GO" id="GO:0120147">
    <property type="term" value="F:formylglycine-generating oxidase activity"/>
    <property type="evidence" value="ECO:0007669"/>
    <property type="project" value="TreeGrafter"/>
</dbReference>
<dbReference type="SUPFAM" id="SSF56436">
    <property type="entry name" value="C-type lectin-like"/>
    <property type="match status" value="1"/>
</dbReference>
<dbReference type="InterPro" id="IPR016187">
    <property type="entry name" value="CTDL_fold"/>
</dbReference>